<evidence type="ECO:0000313" key="3">
    <source>
        <dbReference type="Proteomes" id="UP000503349"/>
    </source>
</evidence>
<dbReference type="EMBL" id="CM015725">
    <property type="protein sequence ID" value="KAF3699475.1"/>
    <property type="molecule type" value="Genomic_DNA"/>
</dbReference>
<evidence type="ECO:0000313" key="2">
    <source>
        <dbReference type="EMBL" id="KAF3699475.1"/>
    </source>
</evidence>
<feature type="region of interest" description="Disordered" evidence="1">
    <location>
        <begin position="1"/>
        <end position="40"/>
    </location>
</feature>
<organism evidence="2 3">
    <name type="scientific">Channa argus</name>
    <name type="common">Northern snakehead</name>
    <name type="synonym">Ophicephalus argus</name>
    <dbReference type="NCBI Taxonomy" id="215402"/>
    <lineage>
        <taxon>Eukaryota</taxon>
        <taxon>Metazoa</taxon>
        <taxon>Chordata</taxon>
        <taxon>Craniata</taxon>
        <taxon>Vertebrata</taxon>
        <taxon>Euteleostomi</taxon>
        <taxon>Actinopterygii</taxon>
        <taxon>Neopterygii</taxon>
        <taxon>Teleostei</taxon>
        <taxon>Neoteleostei</taxon>
        <taxon>Acanthomorphata</taxon>
        <taxon>Anabantaria</taxon>
        <taxon>Anabantiformes</taxon>
        <taxon>Channoidei</taxon>
        <taxon>Channidae</taxon>
        <taxon>Channa</taxon>
    </lineage>
</organism>
<proteinExistence type="predicted"/>
<protein>
    <submittedName>
        <fullName evidence="2">Uncharacterized protein</fullName>
    </submittedName>
</protein>
<evidence type="ECO:0000256" key="1">
    <source>
        <dbReference type="SAM" id="MobiDB-lite"/>
    </source>
</evidence>
<reference evidence="3" key="2">
    <citation type="submission" date="2019-02" db="EMBL/GenBank/DDBJ databases">
        <title>Opniocepnalus argus Var Kimnra genome.</title>
        <authorList>
            <person name="Zhou C."/>
            <person name="Xiao S."/>
        </authorList>
    </citation>
    <scope>NUCLEOTIDE SEQUENCE [LARGE SCALE GENOMIC DNA]</scope>
</reference>
<accession>A0A6G1QAA1</accession>
<reference evidence="2 3" key="1">
    <citation type="submission" date="2019-02" db="EMBL/GenBank/DDBJ databases">
        <title>Opniocepnalus argus genome.</title>
        <authorList>
            <person name="Zhou C."/>
            <person name="Xiao S."/>
        </authorList>
    </citation>
    <scope>NUCLEOTIDE SEQUENCE [LARGE SCALE GENOMIC DNA]</scope>
    <source>
        <strain evidence="2">OARG1902GOOAL</strain>
        <tissue evidence="2">Muscle</tissue>
    </source>
</reference>
<name>A0A6G1QAA1_CHAAH</name>
<gene>
    <name evidence="2" type="ORF">EXN66_Car015162</name>
</gene>
<dbReference type="Proteomes" id="UP000503349">
    <property type="component" value="Chromosome 14"/>
</dbReference>
<sequence>MKGEHVLHLGLPASQPPIDTKAPTEGQQDNSSNKPTLCPEQSSILITNTLVILLP</sequence>
<feature type="compositionally biased region" description="Polar residues" evidence="1">
    <location>
        <begin position="25"/>
        <end position="40"/>
    </location>
</feature>
<keyword evidence="3" id="KW-1185">Reference proteome</keyword>
<dbReference type="AlphaFoldDB" id="A0A6G1QAA1"/>